<sequence length="85" mass="9466">AGYAGDAVIACFRLLDSPQAKVALRDHPERELVTIISDGLFKDVVRHGFRGLRPADFREVRCEMPDKEFAETAWLHLPGSPTCQA</sequence>
<evidence type="ECO:0000313" key="2">
    <source>
        <dbReference type="Proteomes" id="UP001597083"/>
    </source>
</evidence>
<comment type="caution">
    <text evidence="1">The sequence shown here is derived from an EMBL/GenBank/DDBJ whole genome shotgun (WGS) entry which is preliminary data.</text>
</comment>
<keyword evidence="2" id="KW-1185">Reference proteome</keyword>
<reference evidence="2" key="1">
    <citation type="journal article" date="2019" name="Int. J. Syst. Evol. Microbiol.">
        <title>The Global Catalogue of Microorganisms (GCM) 10K type strain sequencing project: providing services to taxonomists for standard genome sequencing and annotation.</title>
        <authorList>
            <consortium name="The Broad Institute Genomics Platform"/>
            <consortium name="The Broad Institute Genome Sequencing Center for Infectious Disease"/>
            <person name="Wu L."/>
            <person name="Ma J."/>
        </authorList>
    </citation>
    <scope>NUCLEOTIDE SEQUENCE [LARGE SCALE GENOMIC DNA]</scope>
    <source>
        <strain evidence="2">JCM 31696</strain>
    </source>
</reference>
<proteinExistence type="predicted"/>
<dbReference type="EMBL" id="JBHTIR010001419">
    <property type="protein sequence ID" value="MFD0852525.1"/>
    <property type="molecule type" value="Genomic_DNA"/>
</dbReference>
<gene>
    <name evidence="1" type="ORF">ACFQ07_09840</name>
</gene>
<organism evidence="1 2">
    <name type="scientific">Actinomadura adrarensis</name>
    <dbReference type="NCBI Taxonomy" id="1819600"/>
    <lineage>
        <taxon>Bacteria</taxon>
        <taxon>Bacillati</taxon>
        <taxon>Actinomycetota</taxon>
        <taxon>Actinomycetes</taxon>
        <taxon>Streptosporangiales</taxon>
        <taxon>Thermomonosporaceae</taxon>
        <taxon>Actinomadura</taxon>
    </lineage>
</organism>
<accession>A0ABW3CF27</accession>
<feature type="non-terminal residue" evidence="1">
    <location>
        <position position="1"/>
    </location>
</feature>
<evidence type="ECO:0000313" key="1">
    <source>
        <dbReference type="EMBL" id="MFD0852525.1"/>
    </source>
</evidence>
<dbReference type="Proteomes" id="UP001597083">
    <property type="component" value="Unassembled WGS sequence"/>
</dbReference>
<protein>
    <submittedName>
        <fullName evidence="1">Uncharacterized protein</fullName>
    </submittedName>
</protein>
<name>A0ABW3CF27_9ACTN</name>